<protein>
    <submittedName>
        <fullName evidence="1">Uncharacterized protein</fullName>
    </submittedName>
</protein>
<sequence>MNPYETIVEVTGDTSLSVLPGVECLNPDDEENCRVYRRVFKKKRIYLPGEYKRAVSEQLLGLDNILVFGMSGYSLLTPEQCRAWGVKVGAYESACGAILRGVVHHLREQFIGVDVRIAHGASNMGIDKAAINVGRHLIRPQLGHSCPEFMFYVADDDIPVYVARTQAEYSRAFIQSLDILIVANGRVQAFEHDIDAAFRFHKHIIPINVLKSISATGGPPAFNANGEIEDAVAAMEHLVHMTNLSGSRGRDTFDELCRHVNETTVAIARQILSPECAFGRL</sequence>
<comment type="caution">
    <text evidence="1">The sequence shown here is derived from an EMBL/GenBank/DDBJ whole genome shotgun (WGS) entry which is preliminary data.</text>
</comment>
<dbReference type="STRING" id="1802158.A2827_01515"/>
<reference evidence="1 2" key="1">
    <citation type="journal article" date="2016" name="Nat. Commun.">
        <title>Thousands of microbial genomes shed light on interconnected biogeochemical processes in an aquifer system.</title>
        <authorList>
            <person name="Anantharaman K."/>
            <person name="Brown C.T."/>
            <person name="Hug L.A."/>
            <person name="Sharon I."/>
            <person name="Castelle C.J."/>
            <person name="Probst A.J."/>
            <person name="Thomas B.C."/>
            <person name="Singh A."/>
            <person name="Wilkins M.J."/>
            <person name="Karaoz U."/>
            <person name="Brodie E.L."/>
            <person name="Williams K.H."/>
            <person name="Hubbard S.S."/>
            <person name="Banfield J.F."/>
        </authorList>
    </citation>
    <scope>NUCLEOTIDE SEQUENCE [LARGE SCALE GENOMIC DNA]</scope>
</reference>
<proteinExistence type="predicted"/>
<gene>
    <name evidence="1" type="ORF">A2827_01515</name>
</gene>
<dbReference type="AlphaFoldDB" id="A0A1G2H476"/>
<dbReference type="Proteomes" id="UP000177932">
    <property type="component" value="Unassembled WGS sequence"/>
</dbReference>
<accession>A0A1G2H476</accession>
<organism evidence="1 2">
    <name type="scientific">Candidatus Spechtbacteria bacterium RIFCSPHIGHO2_01_FULL_43_30</name>
    <dbReference type="NCBI Taxonomy" id="1802158"/>
    <lineage>
        <taxon>Bacteria</taxon>
        <taxon>Candidatus Spechtiibacteriota</taxon>
    </lineage>
</organism>
<evidence type="ECO:0000313" key="2">
    <source>
        <dbReference type="Proteomes" id="UP000177932"/>
    </source>
</evidence>
<dbReference type="EMBL" id="MHOD01000033">
    <property type="protein sequence ID" value="OGZ57263.1"/>
    <property type="molecule type" value="Genomic_DNA"/>
</dbReference>
<evidence type="ECO:0000313" key="1">
    <source>
        <dbReference type="EMBL" id="OGZ57263.1"/>
    </source>
</evidence>
<name>A0A1G2H476_9BACT</name>